<name>A0A1X7A6F5_9RHOB</name>
<keyword evidence="3" id="KW-0238">DNA-binding</keyword>
<dbReference type="Gene3D" id="1.10.10.10">
    <property type="entry name" value="Winged helix-like DNA-binding domain superfamily/Winged helix DNA-binding domain"/>
    <property type="match status" value="1"/>
</dbReference>
<evidence type="ECO:0000256" key="4">
    <source>
        <dbReference type="ARBA" id="ARBA00023163"/>
    </source>
</evidence>
<dbReference type="SUPFAM" id="SSF53850">
    <property type="entry name" value="Periplasmic binding protein-like II"/>
    <property type="match status" value="1"/>
</dbReference>
<proteinExistence type="inferred from homology"/>
<dbReference type="PROSITE" id="PS50931">
    <property type="entry name" value="HTH_LYSR"/>
    <property type="match status" value="1"/>
</dbReference>
<evidence type="ECO:0000259" key="5">
    <source>
        <dbReference type="PROSITE" id="PS50931"/>
    </source>
</evidence>
<sequence length="290" mass="32411">MQTRALKTLLKISELHSFAAAAEQLNMTGPAVSMQMKALEFELDAKIFDRSARPPRLTPLGRAICEHAKKMLKSEQDLVTLCQPSQTLNGHFHIGFVATASARLLPGLLKCARDEMPNARFDIQTDLSQTLETKVTSGQLDAAIVTASYKPPKDIHYQHLRREKLIFALPAGHGEMELNDLNKSVPFLHFMPDSGIGKLIADYVQPLLNKAGRSIYLDSVEAIMECVKHDIGFTMLPAPDIHRHKDHRIKTLGLQHPGLRRDLVIAVRRDNPIFPALDSFSGLFREDEAH</sequence>
<dbReference type="Gene3D" id="3.40.190.10">
    <property type="entry name" value="Periplasmic binding protein-like II"/>
    <property type="match status" value="2"/>
</dbReference>
<evidence type="ECO:0000256" key="1">
    <source>
        <dbReference type="ARBA" id="ARBA00009437"/>
    </source>
</evidence>
<evidence type="ECO:0000256" key="2">
    <source>
        <dbReference type="ARBA" id="ARBA00023015"/>
    </source>
</evidence>
<dbReference type="InterPro" id="IPR036388">
    <property type="entry name" value="WH-like_DNA-bd_sf"/>
</dbReference>
<feature type="domain" description="HTH lysR-type" evidence="5">
    <location>
        <begin position="1"/>
        <end position="58"/>
    </location>
</feature>
<protein>
    <submittedName>
        <fullName evidence="6">HTH-type transcriptional regulator BenM</fullName>
    </submittedName>
</protein>
<dbReference type="GO" id="GO:0003700">
    <property type="term" value="F:DNA-binding transcription factor activity"/>
    <property type="evidence" value="ECO:0007669"/>
    <property type="project" value="InterPro"/>
</dbReference>
<reference evidence="6 7" key="1">
    <citation type="submission" date="2017-03" db="EMBL/GenBank/DDBJ databases">
        <authorList>
            <person name="Afonso C.L."/>
            <person name="Miller P.J."/>
            <person name="Scott M.A."/>
            <person name="Spackman E."/>
            <person name="Goraichik I."/>
            <person name="Dimitrov K.M."/>
            <person name="Suarez D.L."/>
            <person name="Swayne D.E."/>
        </authorList>
    </citation>
    <scope>NUCLEOTIDE SEQUENCE [LARGE SCALE GENOMIC DNA]</scope>
    <source>
        <strain evidence="6 7">CECT 7450</strain>
    </source>
</reference>
<dbReference type="EMBL" id="FWFX01000018">
    <property type="protein sequence ID" value="SLN71516.1"/>
    <property type="molecule type" value="Genomic_DNA"/>
</dbReference>
<evidence type="ECO:0000313" key="7">
    <source>
        <dbReference type="Proteomes" id="UP000193061"/>
    </source>
</evidence>
<dbReference type="InterPro" id="IPR005119">
    <property type="entry name" value="LysR_subst-bd"/>
</dbReference>
<dbReference type="SUPFAM" id="SSF46785">
    <property type="entry name" value="Winged helix' DNA-binding domain"/>
    <property type="match status" value="1"/>
</dbReference>
<dbReference type="InterPro" id="IPR036390">
    <property type="entry name" value="WH_DNA-bd_sf"/>
</dbReference>
<dbReference type="GO" id="GO:0005829">
    <property type="term" value="C:cytosol"/>
    <property type="evidence" value="ECO:0007669"/>
    <property type="project" value="TreeGrafter"/>
</dbReference>
<dbReference type="GO" id="GO:0003677">
    <property type="term" value="F:DNA binding"/>
    <property type="evidence" value="ECO:0007669"/>
    <property type="project" value="UniProtKB-KW"/>
</dbReference>
<keyword evidence="7" id="KW-1185">Reference proteome</keyword>
<dbReference type="Pfam" id="PF03466">
    <property type="entry name" value="LysR_substrate"/>
    <property type="match status" value="1"/>
</dbReference>
<keyword evidence="2" id="KW-0805">Transcription regulation</keyword>
<dbReference type="InterPro" id="IPR050950">
    <property type="entry name" value="HTH-type_LysR_regulators"/>
</dbReference>
<dbReference type="InterPro" id="IPR000847">
    <property type="entry name" value="LysR_HTH_N"/>
</dbReference>
<dbReference type="PANTHER" id="PTHR30419">
    <property type="entry name" value="HTH-TYPE TRANSCRIPTIONAL REGULATOR YBHD"/>
    <property type="match status" value="1"/>
</dbReference>
<dbReference type="CDD" id="cd05466">
    <property type="entry name" value="PBP2_LTTR_substrate"/>
    <property type="match status" value="1"/>
</dbReference>
<dbReference type="Proteomes" id="UP000193061">
    <property type="component" value="Unassembled WGS sequence"/>
</dbReference>
<keyword evidence="4" id="KW-0804">Transcription</keyword>
<gene>
    <name evidence="6" type="primary">benM_3</name>
    <name evidence="6" type="ORF">ROA7450_03927</name>
</gene>
<organism evidence="6 7">
    <name type="scientific">Roseovarius albus</name>
    <dbReference type="NCBI Taxonomy" id="1247867"/>
    <lineage>
        <taxon>Bacteria</taxon>
        <taxon>Pseudomonadati</taxon>
        <taxon>Pseudomonadota</taxon>
        <taxon>Alphaproteobacteria</taxon>
        <taxon>Rhodobacterales</taxon>
        <taxon>Roseobacteraceae</taxon>
        <taxon>Roseovarius</taxon>
    </lineage>
</organism>
<dbReference type="AlphaFoldDB" id="A0A1X7A6F5"/>
<comment type="similarity">
    <text evidence="1">Belongs to the LysR transcriptional regulatory family.</text>
</comment>
<accession>A0A1X7A6F5</accession>
<dbReference type="Pfam" id="PF00126">
    <property type="entry name" value="HTH_1"/>
    <property type="match status" value="1"/>
</dbReference>
<evidence type="ECO:0000256" key="3">
    <source>
        <dbReference type="ARBA" id="ARBA00023125"/>
    </source>
</evidence>
<evidence type="ECO:0000313" key="6">
    <source>
        <dbReference type="EMBL" id="SLN71516.1"/>
    </source>
</evidence>